<dbReference type="GO" id="GO:0046872">
    <property type="term" value="F:metal ion binding"/>
    <property type="evidence" value="ECO:0007669"/>
    <property type="project" value="InterPro"/>
</dbReference>
<feature type="domain" description="Alcohol dehydrogenase iron-type/glycerol dehydrogenase GldA" evidence="4">
    <location>
        <begin position="10"/>
        <end position="153"/>
    </location>
</feature>
<dbReference type="GO" id="GO:0004022">
    <property type="term" value="F:alcohol dehydrogenase (NAD+) activity"/>
    <property type="evidence" value="ECO:0007669"/>
    <property type="project" value="TreeGrafter"/>
</dbReference>
<dbReference type="InterPro" id="IPR034786">
    <property type="entry name" value="MAR"/>
</dbReference>
<dbReference type="Pfam" id="PF00465">
    <property type="entry name" value="Fe-ADH"/>
    <property type="match status" value="1"/>
</dbReference>
<dbReference type="Gene3D" id="3.40.50.1970">
    <property type="match status" value="1"/>
</dbReference>
<dbReference type="PANTHER" id="PTHR11496">
    <property type="entry name" value="ALCOHOL DEHYDROGENASE"/>
    <property type="match status" value="1"/>
</dbReference>
<evidence type="ECO:0000313" key="6">
    <source>
        <dbReference type="EMBL" id="KAF5391692.1"/>
    </source>
</evidence>
<dbReference type="InterPro" id="IPR039697">
    <property type="entry name" value="Alcohol_dehydrogenase_Fe"/>
</dbReference>
<sequence length="362" mass="37989">MKSFTYNALPARVIFGIDTLPSIAQEIKTLGCTKALVLTTPQQIAEGQQVLKLIGAELAAGIYTEATMHTPTDVTEKAVAFAQELNADCVVAIGGGSTTGLGKAIALRTGLKQIVVPTTYAGSEATPIIGETAGSVKKTQKTMKVLPNVILYDVKLTLTLPLRLTLTSGVNAVAHAVEALYTSDSNPIIDGLALQGITALVRALPQIMHSPLDSDALLSARSDALFGAWACGTCLGAVGMSLHHKICHTLGGTFNLPHADTHTVMLPHVMAYNGPYAKEAMEKIASALKAAGLVADSAAGGIWDMVKSLNGPTSLRELGMREEDLDKAAAIASQHPYPNPGPLDRDLLARLLLNAWNGTRPE</sequence>
<keyword evidence="7" id="KW-1185">Reference proteome</keyword>
<dbReference type="PANTHER" id="PTHR11496:SF102">
    <property type="entry name" value="ALCOHOL DEHYDROGENASE 4"/>
    <property type="match status" value="1"/>
</dbReference>
<evidence type="ECO:0000256" key="3">
    <source>
        <dbReference type="ARBA" id="ARBA00023027"/>
    </source>
</evidence>
<dbReference type="Gene3D" id="1.20.1090.10">
    <property type="entry name" value="Dehydroquinate synthase-like - alpha domain"/>
    <property type="match status" value="1"/>
</dbReference>
<evidence type="ECO:0008006" key="8">
    <source>
        <dbReference type="Google" id="ProtNLM"/>
    </source>
</evidence>
<dbReference type="GO" id="GO:0018506">
    <property type="term" value="F:maleylacetate reductase activity"/>
    <property type="evidence" value="ECO:0007669"/>
    <property type="project" value="InterPro"/>
</dbReference>
<dbReference type="InterPro" id="IPR001670">
    <property type="entry name" value="ADH_Fe/GldA"/>
</dbReference>
<dbReference type="Proteomes" id="UP000518752">
    <property type="component" value="Unassembled WGS sequence"/>
</dbReference>
<dbReference type="EMBL" id="JAACJN010000009">
    <property type="protein sequence ID" value="KAF5391692.1"/>
    <property type="molecule type" value="Genomic_DNA"/>
</dbReference>
<evidence type="ECO:0000256" key="1">
    <source>
        <dbReference type="ARBA" id="ARBA00007358"/>
    </source>
</evidence>
<keyword evidence="2" id="KW-0560">Oxidoreductase</keyword>
<dbReference type="Pfam" id="PF25137">
    <property type="entry name" value="ADH_Fe_C"/>
    <property type="match status" value="1"/>
</dbReference>
<evidence type="ECO:0000256" key="2">
    <source>
        <dbReference type="ARBA" id="ARBA00023002"/>
    </source>
</evidence>
<proteinExistence type="inferred from homology"/>
<dbReference type="OrthoDB" id="3360544at2759"/>
<reference evidence="6 7" key="1">
    <citation type="journal article" date="2020" name="ISME J.">
        <title>Uncovering the hidden diversity of litter-decomposition mechanisms in mushroom-forming fungi.</title>
        <authorList>
            <person name="Floudas D."/>
            <person name="Bentzer J."/>
            <person name="Ahren D."/>
            <person name="Johansson T."/>
            <person name="Persson P."/>
            <person name="Tunlid A."/>
        </authorList>
    </citation>
    <scope>NUCLEOTIDE SEQUENCE [LARGE SCALE GENOMIC DNA]</scope>
    <source>
        <strain evidence="6 7">CBS 406.79</strain>
    </source>
</reference>
<dbReference type="AlphaFoldDB" id="A0A8H5HY48"/>
<name>A0A8H5HY48_9AGAR</name>
<protein>
    <recommendedName>
        <fullName evidence="8">Maleylacetate reductase</fullName>
    </recommendedName>
</protein>
<comment type="caution">
    <text evidence="6">The sequence shown here is derived from an EMBL/GenBank/DDBJ whole genome shotgun (WGS) entry which is preliminary data.</text>
</comment>
<feature type="domain" description="Fe-containing alcohol dehydrogenase-like C-terminal" evidence="5">
    <location>
        <begin position="165"/>
        <end position="355"/>
    </location>
</feature>
<dbReference type="CDD" id="cd08177">
    <property type="entry name" value="MAR"/>
    <property type="match status" value="1"/>
</dbReference>
<accession>A0A8H5HY48</accession>
<gene>
    <name evidence="6" type="ORF">D9757_002393</name>
</gene>
<comment type="similarity">
    <text evidence="1">Belongs to the iron-containing alcohol dehydrogenase family.</text>
</comment>
<dbReference type="InterPro" id="IPR056798">
    <property type="entry name" value="ADH_Fe_C"/>
</dbReference>
<evidence type="ECO:0000313" key="7">
    <source>
        <dbReference type="Proteomes" id="UP000518752"/>
    </source>
</evidence>
<evidence type="ECO:0000259" key="4">
    <source>
        <dbReference type="Pfam" id="PF00465"/>
    </source>
</evidence>
<organism evidence="6 7">
    <name type="scientific">Collybiopsis confluens</name>
    <dbReference type="NCBI Taxonomy" id="2823264"/>
    <lineage>
        <taxon>Eukaryota</taxon>
        <taxon>Fungi</taxon>
        <taxon>Dikarya</taxon>
        <taxon>Basidiomycota</taxon>
        <taxon>Agaricomycotina</taxon>
        <taxon>Agaricomycetes</taxon>
        <taxon>Agaricomycetidae</taxon>
        <taxon>Agaricales</taxon>
        <taxon>Marasmiineae</taxon>
        <taxon>Omphalotaceae</taxon>
        <taxon>Collybiopsis</taxon>
    </lineage>
</organism>
<evidence type="ECO:0000259" key="5">
    <source>
        <dbReference type="Pfam" id="PF25137"/>
    </source>
</evidence>
<dbReference type="SUPFAM" id="SSF56796">
    <property type="entry name" value="Dehydroquinate synthase-like"/>
    <property type="match status" value="1"/>
</dbReference>
<keyword evidence="3" id="KW-0520">NAD</keyword>